<comment type="caution">
    <text evidence="2">The sequence shown here is derived from an EMBL/GenBank/DDBJ whole genome shotgun (WGS) entry which is preliminary data.</text>
</comment>
<keyword evidence="3" id="KW-1185">Reference proteome</keyword>
<feature type="signal peptide" evidence="1">
    <location>
        <begin position="1"/>
        <end position="26"/>
    </location>
</feature>
<feature type="chain" id="PRO_5042062894" evidence="1">
    <location>
        <begin position="27"/>
        <end position="515"/>
    </location>
</feature>
<sequence length="515" mass="55118">MLPSLVVIFTGLNLALFGISIPDALAPAPLRCWRTSVKNRVTLLIRQVWLDSLVSHKSGTVTFNYPSRYINETEAYAALAFGPPTPPIDWVFETRNPDISIFMSSFSAVPATTATPTTDLILASPTSPSSLPATRSNIFNSRWLTQVYVVYTVISNIFNNGWITQACVFNTVVSITIYLVLLIYPRLGTATPAPGLDLDDRVPIPQPVLVIPVPRAEGALPSFPTLTEGFVELPTAEVLEQGPSRVSLFDGVLDAGVFDIKFFLASASTTPSTSCPDALYFSPGCAQDPAALIPTLVVHTADEADADNEDGITPRLPRVQLGGRAKGRQDVGEQDVEAVVVKPEMQSPLMQLLLTASTSAEAFALMQKRVAEEAFGWQQEARQQRALSPFANPGPGLAVPHLAPSDSADAFPAQQKRVDEVLLPLWRETAKQQRELTGGAMAGTTSAALRALASSSANVAGPSRARLAVNDARPLVTMLQADSGAKEEEGRRWMGAIGKENAVYSGKGKGRAVAP</sequence>
<evidence type="ECO:0000256" key="1">
    <source>
        <dbReference type="SAM" id="SignalP"/>
    </source>
</evidence>
<organism evidence="2 3">
    <name type="scientific">Mycena alexandri</name>
    <dbReference type="NCBI Taxonomy" id="1745969"/>
    <lineage>
        <taxon>Eukaryota</taxon>
        <taxon>Fungi</taxon>
        <taxon>Dikarya</taxon>
        <taxon>Basidiomycota</taxon>
        <taxon>Agaricomycotina</taxon>
        <taxon>Agaricomycetes</taxon>
        <taxon>Agaricomycetidae</taxon>
        <taxon>Agaricales</taxon>
        <taxon>Marasmiineae</taxon>
        <taxon>Mycenaceae</taxon>
        <taxon>Mycena</taxon>
    </lineage>
</organism>
<dbReference type="AlphaFoldDB" id="A0AAD6X941"/>
<protein>
    <submittedName>
        <fullName evidence="2">Uncharacterized protein</fullName>
    </submittedName>
</protein>
<reference evidence="2" key="1">
    <citation type="submission" date="2023-03" db="EMBL/GenBank/DDBJ databases">
        <title>Massive genome expansion in bonnet fungi (Mycena s.s.) driven by repeated elements and novel gene families across ecological guilds.</title>
        <authorList>
            <consortium name="Lawrence Berkeley National Laboratory"/>
            <person name="Harder C.B."/>
            <person name="Miyauchi S."/>
            <person name="Viragh M."/>
            <person name="Kuo A."/>
            <person name="Thoen E."/>
            <person name="Andreopoulos B."/>
            <person name="Lu D."/>
            <person name="Skrede I."/>
            <person name="Drula E."/>
            <person name="Henrissat B."/>
            <person name="Morin E."/>
            <person name="Kohler A."/>
            <person name="Barry K."/>
            <person name="LaButti K."/>
            <person name="Morin E."/>
            <person name="Salamov A."/>
            <person name="Lipzen A."/>
            <person name="Mereny Z."/>
            <person name="Hegedus B."/>
            <person name="Baldrian P."/>
            <person name="Stursova M."/>
            <person name="Weitz H."/>
            <person name="Taylor A."/>
            <person name="Grigoriev I.V."/>
            <person name="Nagy L.G."/>
            <person name="Martin F."/>
            <person name="Kauserud H."/>
        </authorList>
    </citation>
    <scope>NUCLEOTIDE SEQUENCE</scope>
    <source>
        <strain evidence="2">CBHHK200</strain>
    </source>
</reference>
<gene>
    <name evidence="2" type="ORF">C8F04DRAFT_1231580</name>
</gene>
<keyword evidence="1" id="KW-0732">Signal</keyword>
<name>A0AAD6X941_9AGAR</name>
<evidence type="ECO:0000313" key="2">
    <source>
        <dbReference type="EMBL" id="KAJ7039456.1"/>
    </source>
</evidence>
<dbReference type="Proteomes" id="UP001218188">
    <property type="component" value="Unassembled WGS sequence"/>
</dbReference>
<accession>A0AAD6X941</accession>
<dbReference type="EMBL" id="JARJCM010000027">
    <property type="protein sequence ID" value="KAJ7039456.1"/>
    <property type="molecule type" value="Genomic_DNA"/>
</dbReference>
<proteinExistence type="predicted"/>
<evidence type="ECO:0000313" key="3">
    <source>
        <dbReference type="Proteomes" id="UP001218188"/>
    </source>
</evidence>